<comment type="function">
    <text evidence="2 10">Catalyzes the oxidative ring opening of 3-hydroxyanthranilate to 2-amino-3-carboxymuconate semialdehyde, which spontaneously cyclizes to quinolinate.</text>
</comment>
<dbReference type="RefSeq" id="XP_020891982.1">
    <property type="nucleotide sequence ID" value="XM_021036323.2"/>
</dbReference>
<feature type="binding site" evidence="10">
    <location>
        <position position="128"/>
    </location>
    <ligand>
        <name>substrate</name>
    </ligand>
</feature>
<keyword evidence="4 10" id="KW-0662">Pyridine nucleotide biosynthesis</keyword>
<dbReference type="InterPro" id="IPR010329">
    <property type="entry name" value="3hydroanth_dOase"/>
</dbReference>
<comment type="similarity">
    <text evidence="10">Belongs to the 3-HAO family.</text>
</comment>
<dbReference type="GO" id="GO:0043420">
    <property type="term" value="P:anthranilate metabolic process"/>
    <property type="evidence" value="ECO:0007669"/>
    <property type="project" value="UniProtKB-UniRule"/>
</dbReference>
<dbReference type="GeneID" id="110231310"/>
<feature type="region of interest" description="Disordered" evidence="11">
    <location>
        <begin position="1"/>
        <end position="20"/>
    </location>
</feature>
<feature type="region of interest" description="Domain B" evidence="10">
    <location>
        <begin position="218"/>
        <end position="303"/>
    </location>
</feature>
<organism evidence="12 13">
    <name type="scientific">Exaiptasia diaphana</name>
    <name type="common">Tropical sea anemone</name>
    <name type="synonym">Aiptasia pulchella</name>
    <dbReference type="NCBI Taxonomy" id="2652724"/>
    <lineage>
        <taxon>Eukaryota</taxon>
        <taxon>Metazoa</taxon>
        <taxon>Cnidaria</taxon>
        <taxon>Anthozoa</taxon>
        <taxon>Hexacorallia</taxon>
        <taxon>Actiniaria</taxon>
        <taxon>Aiptasiidae</taxon>
        <taxon>Exaiptasia</taxon>
    </lineage>
</organism>
<dbReference type="AlphaFoldDB" id="A0A913WP72"/>
<dbReference type="Pfam" id="PF06052">
    <property type="entry name" value="3-HAO"/>
    <property type="match status" value="1"/>
</dbReference>
<comment type="catalytic activity">
    <reaction evidence="9 10">
        <text>3-hydroxyanthranilate + O2 = (2Z,4Z)-2-amino-3-carboxymuconate 6-semialdehyde</text>
        <dbReference type="Rhea" id="RHEA:17953"/>
        <dbReference type="ChEBI" id="CHEBI:15379"/>
        <dbReference type="ChEBI" id="CHEBI:36559"/>
        <dbReference type="ChEBI" id="CHEBI:77612"/>
        <dbReference type="EC" id="1.13.11.6"/>
    </reaction>
</comment>
<dbReference type="OMA" id="ILYERWL"/>
<evidence type="ECO:0000256" key="4">
    <source>
        <dbReference type="ARBA" id="ARBA00022642"/>
    </source>
</evidence>
<dbReference type="InterPro" id="IPR011051">
    <property type="entry name" value="RmlC_Cupin_sf"/>
</dbReference>
<evidence type="ECO:0000256" key="8">
    <source>
        <dbReference type="ARBA" id="ARBA00023004"/>
    </source>
</evidence>
<dbReference type="EnsemblMetazoa" id="XM_021036323.2">
    <property type="protein sequence ID" value="XP_020891982.1"/>
    <property type="gene ID" value="LOC110231310"/>
</dbReference>
<dbReference type="CDD" id="cd06123">
    <property type="entry name" value="cupin_HAO"/>
    <property type="match status" value="1"/>
</dbReference>
<keyword evidence="5 10" id="KW-0479">Metal-binding</keyword>
<comment type="cofactor">
    <cofactor evidence="1 10">
        <name>Fe(2+)</name>
        <dbReference type="ChEBI" id="CHEBI:29033"/>
    </cofactor>
</comment>
<feature type="binding site" evidence="10">
    <location>
        <position position="76"/>
    </location>
    <ligand>
        <name>Fe cation</name>
        <dbReference type="ChEBI" id="CHEBI:24875"/>
        <note>catalytic</note>
    </ligand>
</feature>
<dbReference type="GO" id="GO:0019805">
    <property type="term" value="P:quinolinate biosynthetic process"/>
    <property type="evidence" value="ECO:0007669"/>
    <property type="project" value="UniProtKB-UniRule"/>
</dbReference>
<feature type="binding site" evidence="10">
    <location>
        <position position="70"/>
    </location>
    <ligand>
        <name>Fe cation</name>
        <dbReference type="ChEBI" id="CHEBI:24875"/>
        <note>catalytic</note>
    </ligand>
</feature>
<evidence type="ECO:0000256" key="1">
    <source>
        <dbReference type="ARBA" id="ARBA00001954"/>
    </source>
</evidence>
<evidence type="ECO:0000256" key="10">
    <source>
        <dbReference type="HAMAP-Rule" id="MF_03019"/>
    </source>
</evidence>
<dbReference type="GO" id="GO:0008198">
    <property type="term" value="F:ferrous iron binding"/>
    <property type="evidence" value="ECO:0007669"/>
    <property type="project" value="UniProtKB-UniRule"/>
</dbReference>
<feature type="binding site" evidence="10">
    <location>
        <position position="114"/>
    </location>
    <ligand>
        <name>Fe cation</name>
        <dbReference type="ChEBI" id="CHEBI:24875"/>
        <note>catalytic</note>
    </ligand>
</feature>
<comment type="caution">
    <text evidence="10">Lacks conserved residue(s) required for the propagation of feature annotation.</text>
</comment>
<feature type="region of interest" description="Domain A (catalytic)" evidence="10">
    <location>
        <begin position="1"/>
        <end position="218"/>
    </location>
</feature>
<reference evidence="12" key="1">
    <citation type="submission" date="2022-11" db="UniProtKB">
        <authorList>
            <consortium name="EnsemblMetazoa"/>
        </authorList>
    </citation>
    <scope>IDENTIFICATION</scope>
</reference>
<dbReference type="GO" id="GO:0005737">
    <property type="term" value="C:cytoplasm"/>
    <property type="evidence" value="ECO:0007669"/>
    <property type="project" value="UniProtKB-SubCell"/>
</dbReference>
<evidence type="ECO:0000256" key="5">
    <source>
        <dbReference type="ARBA" id="ARBA00022723"/>
    </source>
</evidence>
<evidence type="ECO:0000313" key="13">
    <source>
        <dbReference type="Proteomes" id="UP000887567"/>
    </source>
</evidence>
<evidence type="ECO:0000256" key="3">
    <source>
        <dbReference type="ARBA" id="ARBA00022490"/>
    </source>
</evidence>
<dbReference type="InterPro" id="IPR014710">
    <property type="entry name" value="RmlC-like_jellyroll"/>
</dbReference>
<keyword evidence="3 10" id="KW-0963">Cytoplasm</keyword>
<feature type="binding site" evidence="10">
    <location>
        <position position="118"/>
    </location>
    <ligand>
        <name>substrate</name>
    </ligand>
</feature>
<keyword evidence="13" id="KW-1185">Reference proteome</keyword>
<dbReference type="HAMAP" id="MF_00825">
    <property type="entry name" value="3_HAO"/>
    <property type="match status" value="1"/>
</dbReference>
<accession>A0A913WP72</accession>
<dbReference type="NCBIfam" id="TIGR03037">
    <property type="entry name" value="anthran_nbaC"/>
    <property type="match status" value="1"/>
</dbReference>
<keyword evidence="8 10" id="KW-0408">Iron</keyword>
<dbReference type="SUPFAM" id="SSF51182">
    <property type="entry name" value="RmlC-like cupins"/>
    <property type="match status" value="2"/>
</dbReference>
<dbReference type="GO" id="GO:0000334">
    <property type="term" value="F:3-hydroxyanthranilate 3,4-dioxygenase activity"/>
    <property type="evidence" value="ECO:0007669"/>
    <property type="project" value="UniProtKB-UniRule"/>
</dbReference>
<dbReference type="Gene3D" id="2.60.120.10">
    <property type="entry name" value="Jelly Rolls"/>
    <property type="match status" value="1"/>
</dbReference>
<evidence type="ECO:0000256" key="6">
    <source>
        <dbReference type="ARBA" id="ARBA00022964"/>
    </source>
</evidence>
<comment type="pathway">
    <text evidence="10">Cofactor biosynthesis; NAD(+) biosynthesis; quinolinate from L-kynurenine: step 3/3.</text>
</comment>
<keyword evidence="6 10" id="KW-0223">Dioxygenase</keyword>
<feature type="binding site" evidence="10">
    <location>
        <position position="66"/>
    </location>
    <ligand>
        <name>O2</name>
        <dbReference type="ChEBI" id="CHEBI:15379"/>
    </ligand>
</feature>
<dbReference type="Proteomes" id="UP000887567">
    <property type="component" value="Unplaced"/>
</dbReference>
<dbReference type="OrthoDB" id="204928at2759"/>
<evidence type="ECO:0000256" key="9">
    <source>
        <dbReference type="ARBA" id="ARBA00052793"/>
    </source>
</evidence>
<name>A0A913WP72_EXADI</name>
<dbReference type="GO" id="GO:0006569">
    <property type="term" value="P:L-tryptophan catabolic process"/>
    <property type="evidence" value="ECO:0007669"/>
    <property type="project" value="UniProtKB-UniRule"/>
</dbReference>
<keyword evidence="7 10" id="KW-0560">Oxidoreductase</keyword>
<protein>
    <recommendedName>
        <fullName evidence="10">3-hydroxyanthranilate 3,4-dioxygenase</fullName>
        <ecNumber evidence="10">1.13.11.6</ecNumber>
    </recommendedName>
    <alternativeName>
        <fullName evidence="10">3-hydroxyanthranilate oxygenase</fullName>
        <shortName evidence="10">3-HAO</shortName>
    </alternativeName>
    <alternativeName>
        <fullName evidence="10">3-hydroxyanthranilic acid dioxygenase</fullName>
        <shortName evidence="10">HAD</shortName>
    </alternativeName>
</protein>
<dbReference type="KEGG" id="epa:110231310"/>
<sequence>MPKREGEAETIESQESKKQTVEFKKPIDMMDWIETSKDSFKPPVCNKLMYGAGQLKVMFVGGPNVRKDYHIEEGEELFYQVKGDMVLKVLEKGVPKDIPIKEGEMFLLPSRIHHSPQRFENTIGLVIERERLKDEFDGLRYFCEDGVTVLWEKWFHCVDLGTQLGPVIKEYFASEPHKTGVPDPDNIWKKPPLEVDTETELKAPFSLKEWLKNNKKENGKKAISTEGELKIHVHEEGEEKAYSEGETWFWQMEGEASLTVGEATRQLKKNDVALIPAGSNYKIKINAESVGLSVIMDPLANKD</sequence>
<dbReference type="FunFam" id="2.60.120.10:FF:000077">
    <property type="entry name" value="3-hydroxyanthranilate 3,4-dioxygenase"/>
    <property type="match status" value="1"/>
</dbReference>
<evidence type="ECO:0000256" key="7">
    <source>
        <dbReference type="ARBA" id="ARBA00023002"/>
    </source>
</evidence>
<dbReference type="PANTHER" id="PTHR15497:SF1">
    <property type="entry name" value="3-HYDROXYANTHRANILATE 3,4-DIOXYGENASE"/>
    <property type="match status" value="1"/>
</dbReference>
<evidence type="ECO:0000256" key="11">
    <source>
        <dbReference type="SAM" id="MobiDB-lite"/>
    </source>
</evidence>
<dbReference type="GO" id="GO:0034354">
    <property type="term" value="P:'de novo' NAD+ biosynthetic process from L-tryptophan"/>
    <property type="evidence" value="ECO:0007669"/>
    <property type="project" value="UniProtKB-UniRule"/>
</dbReference>
<evidence type="ECO:0000256" key="2">
    <source>
        <dbReference type="ARBA" id="ARBA00002752"/>
    </source>
</evidence>
<evidence type="ECO:0000313" key="12">
    <source>
        <dbReference type="EnsemblMetazoa" id="XP_020891982.1"/>
    </source>
</evidence>
<dbReference type="EC" id="1.13.11.6" evidence="10"/>
<dbReference type="PANTHER" id="PTHR15497">
    <property type="entry name" value="3-HYDROXYANTHRANILATE 3,4-DIOXYGENASE"/>
    <property type="match status" value="1"/>
</dbReference>
<comment type="subcellular location">
    <subcellularLocation>
        <location evidence="10">Cytoplasm</location>
    </subcellularLocation>
</comment>
<proteinExistence type="inferred from homology"/>
<feature type="binding site" evidence="10">
    <location>
        <position position="76"/>
    </location>
    <ligand>
        <name>substrate</name>
    </ligand>
</feature>